<evidence type="ECO:0000256" key="2">
    <source>
        <dbReference type="ARBA" id="ARBA00022803"/>
    </source>
</evidence>
<protein>
    <submittedName>
        <fullName evidence="5">Repeat protein</fullName>
    </submittedName>
</protein>
<feature type="compositionally biased region" description="Low complexity" evidence="4">
    <location>
        <begin position="207"/>
        <end position="216"/>
    </location>
</feature>
<evidence type="ECO:0000313" key="6">
    <source>
        <dbReference type="Proteomes" id="UP001153069"/>
    </source>
</evidence>
<feature type="compositionally biased region" description="Polar residues" evidence="4">
    <location>
        <begin position="165"/>
        <end position="176"/>
    </location>
</feature>
<feature type="compositionally biased region" description="Low complexity" evidence="4">
    <location>
        <begin position="107"/>
        <end position="117"/>
    </location>
</feature>
<dbReference type="Pfam" id="PF13374">
    <property type="entry name" value="TPR_10"/>
    <property type="match status" value="1"/>
</dbReference>
<feature type="region of interest" description="Disordered" evidence="4">
    <location>
        <begin position="56"/>
        <end position="82"/>
    </location>
</feature>
<evidence type="ECO:0000256" key="1">
    <source>
        <dbReference type="ARBA" id="ARBA00022737"/>
    </source>
</evidence>
<sequence length="577" mass="64497">MDYQQLNNTSSGDGSPSRRPVTMKPPKHQPKDHASWGLSRLACSARLDESELQHRHMFRSKTSNGSIGATTTSKTKSLLYPPQLQPSAPLRDIAENTLSFRPLPTQTTASASSCCSSWGDEQDPRDTSLTPLVSATYLTSNDSTCSTVMPVPFTERLRRAVMTPGSPSKSSSQRTHAASTCATTMSSSTAQENHHHGRKLHRRRPPTRVVRSRTPPDLTPIHSNTLKQGGGYSRPPLHTPSNNNNNTAAITPLPPSLTITTCSSFTDSDVSFLSFHHDDEQHFQHPIHQHNNNQNSNNNNNSNDTSNTSWTTTPIEPISEQQQQLQDNRQLKYWRRRCSECFEHYGMQHSQTANAFLELGLEHVRCEQYTAAQDFFRTALRVFEKLFGPNNLRVAKVLEALGMAQSRWNTNGHSSSNNSNNRNNNNDGIPNIITISSSPNSNSANKAGLLLGLQSFRRCFRIRYDQLGPTAIDTVEVLNKIANNYMRLHMYHSAKNDYMQVLTLRTAILGHDHPSVGICAQALGMAHWKQKEQEQAKAYFLQALNVFAVNGLGDHPLAQRIREDVQMLGWDLARVEI</sequence>
<feature type="compositionally biased region" description="Polar residues" evidence="4">
    <location>
        <begin position="239"/>
        <end position="249"/>
    </location>
</feature>
<accession>A0A9N8DA37</accession>
<feature type="region of interest" description="Disordered" evidence="4">
    <location>
        <begin position="286"/>
        <end position="324"/>
    </location>
</feature>
<feature type="compositionally biased region" description="Polar residues" evidence="4">
    <location>
        <begin position="1"/>
        <end position="14"/>
    </location>
</feature>
<feature type="region of interest" description="Disordered" evidence="4">
    <location>
        <begin position="1"/>
        <end position="36"/>
    </location>
</feature>
<proteinExistence type="predicted"/>
<dbReference type="InterPro" id="IPR019734">
    <property type="entry name" value="TPR_rpt"/>
</dbReference>
<dbReference type="EMBL" id="CAICTM010000030">
    <property type="protein sequence ID" value="CAB9498051.1"/>
    <property type="molecule type" value="Genomic_DNA"/>
</dbReference>
<evidence type="ECO:0000313" key="5">
    <source>
        <dbReference type="EMBL" id="CAB9498051.1"/>
    </source>
</evidence>
<organism evidence="5 6">
    <name type="scientific">Seminavis robusta</name>
    <dbReference type="NCBI Taxonomy" id="568900"/>
    <lineage>
        <taxon>Eukaryota</taxon>
        <taxon>Sar</taxon>
        <taxon>Stramenopiles</taxon>
        <taxon>Ochrophyta</taxon>
        <taxon>Bacillariophyta</taxon>
        <taxon>Bacillariophyceae</taxon>
        <taxon>Bacillariophycidae</taxon>
        <taxon>Naviculales</taxon>
        <taxon>Naviculaceae</taxon>
        <taxon>Seminavis</taxon>
    </lineage>
</organism>
<dbReference type="Pfam" id="PF13424">
    <property type="entry name" value="TPR_12"/>
    <property type="match status" value="1"/>
</dbReference>
<dbReference type="Gene3D" id="1.25.40.10">
    <property type="entry name" value="Tetratricopeptide repeat domain"/>
    <property type="match status" value="2"/>
</dbReference>
<evidence type="ECO:0000256" key="4">
    <source>
        <dbReference type="SAM" id="MobiDB-lite"/>
    </source>
</evidence>
<dbReference type="Proteomes" id="UP001153069">
    <property type="component" value="Unassembled WGS sequence"/>
</dbReference>
<dbReference type="SMART" id="SM00028">
    <property type="entry name" value="TPR"/>
    <property type="match status" value="3"/>
</dbReference>
<dbReference type="PROSITE" id="PS50005">
    <property type="entry name" value="TPR"/>
    <property type="match status" value="1"/>
</dbReference>
<dbReference type="PANTHER" id="PTHR45641:SF19">
    <property type="entry name" value="NEPHROCYSTIN-3"/>
    <property type="match status" value="1"/>
</dbReference>
<evidence type="ECO:0000256" key="3">
    <source>
        <dbReference type="PROSITE-ProRule" id="PRU00339"/>
    </source>
</evidence>
<feature type="compositionally biased region" description="Polar residues" evidence="4">
    <location>
        <begin position="60"/>
        <end position="76"/>
    </location>
</feature>
<gene>
    <name evidence="5" type="ORF">SEMRO_30_G019930.1</name>
</gene>
<keyword evidence="2 3" id="KW-0802">TPR repeat</keyword>
<name>A0A9N8DA37_9STRA</name>
<keyword evidence="6" id="KW-1185">Reference proteome</keyword>
<feature type="compositionally biased region" description="Low complexity" evidence="4">
    <location>
        <begin position="177"/>
        <end position="190"/>
    </location>
</feature>
<dbReference type="OrthoDB" id="1658288at2759"/>
<dbReference type="SUPFAM" id="SSF48452">
    <property type="entry name" value="TPR-like"/>
    <property type="match status" value="1"/>
</dbReference>
<keyword evidence="1" id="KW-0677">Repeat</keyword>
<dbReference type="PANTHER" id="PTHR45641">
    <property type="entry name" value="TETRATRICOPEPTIDE REPEAT PROTEIN (AFU_ORTHOLOGUE AFUA_6G03870)"/>
    <property type="match status" value="1"/>
</dbReference>
<feature type="region of interest" description="Disordered" evidence="4">
    <location>
        <begin position="101"/>
        <end position="127"/>
    </location>
</feature>
<reference evidence="5" key="1">
    <citation type="submission" date="2020-06" db="EMBL/GenBank/DDBJ databases">
        <authorList>
            <consortium name="Plant Systems Biology data submission"/>
        </authorList>
    </citation>
    <scope>NUCLEOTIDE SEQUENCE</scope>
    <source>
        <strain evidence="5">D6</strain>
    </source>
</reference>
<feature type="compositionally biased region" description="Low complexity" evidence="4">
    <location>
        <begin position="291"/>
        <end position="313"/>
    </location>
</feature>
<feature type="repeat" description="TPR" evidence="3">
    <location>
        <begin position="353"/>
        <end position="386"/>
    </location>
</feature>
<feature type="compositionally biased region" description="Basic residues" evidence="4">
    <location>
        <begin position="195"/>
        <end position="206"/>
    </location>
</feature>
<dbReference type="AlphaFoldDB" id="A0A9N8DA37"/>
<comment type="caution">
    <text evidence="5">The sequence shown here is derived from an EMBL/GenBank/DDBJ whole genome shotgun (WGS) entry which is preliminary data.</text>
</comment>
<feature type="region of interest" description="Disordered" evidence="4">
    <location>
        <begin position="409"/>
        <end position="430"/>
    </location>
</feature>
<feature type="region of interest" description="Disordered" evidence="4">
    <location>
        <begin position="162"/>
        <end position="250"/>
    </location>
</feature>
<dbReference type="InterPro" id="IPR011990">
    <property type="entry name" value="TPR-like_helical_dom_sf"/>
</dbReference>